<reference key="2">
    <citation type="submission" date="2011-10" db="EMBL/GenBank/DDBJ databases">
        <title>The genome and transcriptome sequence of Clonorchis sinensis provide insights into the carcinogenic liver fluke.</title>
        <authorList>
            <person name="Wang X."/>
            <person name="Huang Y."/>
            <person name="Chen W."/>
            <person name="Liu H."/>
            <person name="Guo L."/>
            <person name="Chen Y."/>
            <person name="Luo F."/>
            <person name="Zhou W."/>
            <person name="Sun J."/>
            <person name="Mao Q."/>
            <person name="Liang P."/>
            <person name="Zhou C."/>
            <person name="Tian Y."/>
            <person name="Men J."/>
            <person name="Lv X."/>
            <person name="Huang L."/>
            <person name="Zhou J."/>
            <person name="Hu Y."/>
            <person name="Li R."/>
            <person name="Zhang F."/>
            <person name="Lei H."/>
            <person name="Li X."/>
            <person name="Hu X."/>
            <person name="Liang C."/>
            <person name="Xu J."/>
            <person name="Wu Z."/>
            <person name="Yu X."/>
        </authorList>
    </citation>
    <scope>NUCLEOTIDE SEQUENCE</scope>
    <source>
        <strain>Henan</strain>
    </source>
</reference>
<evidence type="ECO:0000259" key="11">
    <source>
        <dbReference type="PROSITE" id="PS50157"/>
    </source>
</evidence>
<dbReference type="Pfam" id="PF13912">
    <property type="entry name" value="zf-C2H2_6"/>
    <property type="match status" value="2"/>
</dbReference>
<evidence type="ECO:0000256" key="10">
    <source>
        <dbReference type="PROSITE-ProRule" id="PRU00042"/>
    </source>
</evidence>
<dbReference type="SMART" id="SM00355">
    <property type="entry name" value="ZnF_C2H2"/>
    <property type="match status" value="5"/>
</dbReference>
<dbReference type="InterPro" id="IPR050636">
    <property type="entry name" value="C2H2-ZF_domain-containing"/>
</dbReference>
<evidence type="ECO:0000256" key="2">
    <source>
        <dbReference type="ARBA" id="ARBA00022723"/>
    </source>
</evidence>
<dbReference type="InterPro" id="IPR036236">
    <property type="entry name" value="Znf_C2H2_sf"/>
</dbReference>
<protein>
    <submittedName>
        <fullName evidence="12">Zinc finger protein 629</fullName>
    </submittedName>
</protein>
<evidence type="ECO:0000256" key="5">
    <source>
        <dbReference type="ARBA" id="ARBA00022833"/>
    </source>
</evidence>
<feature type="domain" description="C2H2-type" evidence="11">
    <location>
        <begin position="192"/>
        <end position="220"/>
    </location>
</feature>
<keyword evidence="9" id="KW-0539">Nucleus</keyword>
<dbReference type="GO" id="GO:0003677">
    <property type="term" value="F:DNA binding"/>
    <property type="evidence" value="ECO:0007669"/>
    <property type="project" value="UniProtKB-KW"/>
</dbReference>
<dbReference type="Pfam" id="PF00096">
    <property type="entry name" value="zf-C2H2"/>
    <property type="match status" value="3"/>
</dbReference>
<feature type="domain" description="C2H2-type" evidence="11">
    <location>
        <begin position="118"/>
        <end position="145"/>
    </location>
</feature>
<feature type="domain" description="C2H2-type" evidence="11">
    <location>
        <begin position="146"/>
        <end position="174"/>
    </location>
</feature>
<keyword evidence="8" id="KW-0804">Transcription</keyword>
<sequence>MRGMYSLGRRIEFHRMVQHCRMNQTSLGKIPFDFRVIFISVLFLRNLAVAQNHPGPHEARLKQVGKQRGEIASPQFAPASNAKTTPHHPENYGIPCEQAVTSEHASKPTEPCDRNNAHQCPVCGKTFQYHATLMWHQRSHTDDHDFQCTLCSNAYKYSGHLRGHMKAKHPNEFTGPCRASRKQVQESLGVGNPCSECNKCFKSWKGLQQHRQFVHKGSGLSDCEECGKTFSRKSNLRKHVRTVHENLGRFTCTECGKSLSGLFALKRHIK</sequence>
<evidence type="ECO:0000256" key="3">
    <source>
        <dbReference type="ARBA" id="ARBA00022737"/>
    </source>
</evidence>
<evidence type="ECO:0000256" key="9">
    <source>
        <dbReference type="ARBA" id="ARBA00023242"/>
    </source>
</evidence>
<evidence type="ECO:0000256" key="8">
    <source>
        <dbReference type="ARBA" id="ARBA00023163"/>
    </source>
</evidence>
<dbReference type="Gene3D" id="3.30.160.60">
    <property type="entry name" value="Classic Zinc Finger"/>
    <property type="match status" value="3"/>
</dbReference>
<comment type="subcellular location">
    <subcellularLocation>
        <location evidence="1">Nucleus</location>
    </subcellularLocation>
</comment>
<keyword evidence="6" id="KW-0805">Transcription regulation</keyword>
<evidence type="ECO:0000256" key="6">
    <source>
        <dbReference type="ARBA" id="ARBA00023015"/>
    </source>
</evidence>
<feature type="domain" description="C2H2-type" evidence="11">
    <location>
        <begin position="221"/>
        <end position="244"/>
    </location>
</feature>
<dbReference type="AlphaFoldDB" id="G7YH05"/>
<dbReference type="GO" id="GO:0005634">
    <property type="term" value="C:nucleus"/>
    <property type="evidence" value="ECO:0007669"/>
    <property type="project" value="UniProtKB-SubCell"/>
</dbReference>
<proteinExistence type="predicted"/>
<keyword evidence="4 10" id="KW-0863">Zinc-finger</keyword>
<dbReference type="PROSITE" id="PS00028">
    <property type="entry name" value="ZINC_FINGER_C2H2_1"/>
    <property type="match status" value="3"/>
</dbReference>
<dbReference type="Proteomes" id="UP000008909">
    <property type="component" value="Unassembled WGS sequence"/>
</dbReference>
<evidence type="ECO:0000313" key="12">
    <source>
        <dbReference type="EMBL" id="GAA52238.1"/>
    </source>
</evidence>
<evidence type="ECO:0000256" key="1">
    <source>
        <dbReference type="ARBA" id="ARBA00004123"/>
    </source>
</evidence>
<dbReference type="FunFam" id="3.30.160.60:FF:000065">
    <property type="entry name" value="B-cell CLL/lymphoma 6, member B"/>
    <property type="match status" value="1"/>
</dbReference>
<organism evidence="12 13">
    <name type="scientific">Clonorchis sinensis</name>
    <name type="common">Chinese liver fluke</name>
    <dbReference type="NCBI Taxonomy" id="79923"/>
    <lineage>
        <taxon>Eukaryota</taxon>
        <taxon>Metazoa</taxon>
        <taxon>Spiralia</taxon>
        <taxon>Lophotrochozoa</taxon>
        <taxon>Platyhelminthes</taxon>
        <taxon>Trematoda</taxon>
        <taxon>Digenea</taxon>
        <taxon>Opisthorchiida</taxon>
        <taxon>Opisthorchiata</taxon>
        <taxon>Opisthorchiidae</taxon>
        <taxon>Clonorchis</taxon>
    </lineage>
</organism>
<evidence type="ECO:0000256" key="4">
    <source>
        <dbReference type="ARBA" id="ARBA00022771"/>
    </source>
</evidence>
<keyword evidence="7" id="KW-0238">DNA-binding</keyword>
<name>G7YH05_CLOSI</name>
<dbReference type="PANTHER" id="PTHR47772">
    <property type="entry name" value="ZINC FINGER PROTEIN 200"/>
    <property type="match status" value="1"/>
</dbReference>
<dbReference type="EMBL" id="DF143261">
    <property type="protein sequence ID" value="GAA52238.1"/>
    <property type="molecule type" value="Genomic_DNA"/>
</dbReference>
<keyword evidence="3" id="KW-0677">Repeat</keyword>
<dbReference type="PANTHER" id="PTHR47772:SF13">
    <property type="entry name" value="GASTRULA ZINC FINGER PROTEIN XLCGF49.1-LIKE-RELATED"/>
    <property type="match status" value="1"/>
</dbReference>
<feature type="domain" description="C2H2-type" evidence="11">
    <location>
        <begin position="250"/>
        <end position="270"/>
    </location>
</feature>
<gene>
    <name evidence="12" type="ORF">CLF_107671</name>
</gene>
<evidence type="ECO:0000256" key="7">
    <source>
        <dbReference type="ARBA" id="ARBA00023125"/>
    </source>
</evidence>
<dbReference type="FunFam" id="3.30.160.60:FF:000045">
    <property type="entry name" value="ZFP69 zinc finger protein B"/>
    <property type="match status" value="1"/>
</dbReference>
<feature type="non-terminal residue" evidence="12">
    <location>
        <position position="270"/>
    </location>
</feature>
<keyword evidence="5" id="KW-0862">Zinc</keyword>
<dbReference type="PROSITE" id="PS50157">
    <property type="entry name" value="ZINC_FINGER_C2H2_2"/>
    <property type="match status" value="5"/>
</dbReference>
<dbReference type="InterPro" id="IPR013087">
    <property type="entry name" value="Znf_C2H2_type"/>
</dbReference>
<keyword evidence="13" id="KW-1185">Reference proteome</keyword>
<keyword evidence="2" id="KW-0479">Metal-binding</keyword>
<dbReference type="SUPFAM" id="SSF57667">
    <property type="entry name" value="beta-beta-alpha zinc fingers"/>
    <property type="match status" value="2"/>
</dbReference>
<evidence type="ECO:0000313" key="13">
    <source>
        <dbReference type="Proteomes" id="UP000008909"/>
    </source>
</evidence>
<dbReference type="GO" id="GO:0008270">
    <property type="term" value="F:zinc ion binding"/>
    <property type="evidence" value="ECO:0007669"/>
    <property type="project" value="UniProtKB-KW"/>
</dbReference>
<accession>G7YH05</accession>
<reference evidence="12" key="1">
    <citation type="journal article" date="2011" name="Genome Biol.">
        <title>The draft genome of the carcinogenic human liver fluke Clonorchis sinensis.</title>
        <authorList>
            <person name="Wang X."/>
            <person name="Chen W."/>
            <person name="Huang Y."/>
            <person name="Sun J."/>
            <person name="Men J."/>
            <person name="Liu H."/>
            <person name="Luo F."/>
            <person name="Guo L."/>
            <person name="Lv X."/>
            <person name="Deng C."/>
            <person name="Zhou C."/>
            <person name="Fan Y."/>
            <person name="Li X."/>
            <person name="Huang L."/>
            <person name="Hu Y."/>
            <person name="Liang C."/>
            <person name="Hu X."/>
            <person name="Xu J."/>
            <person name="Yu X."/>
        </authorList>
    </citation>
    <scope>NUCLEOTIDE SEQUENCE [LARGE SCALE GENOMIC DNA]</scope>
    <source>
        <strain evidence="12">Henan</strain>
    </source>
</reference>